<dbReference type="Pfam" id="PF03899">
    <property type="entry name" value="ATP-synt_I"/>
    <property type="match status" value="1"/>
</dbReference>
<evidence type="ECO:0000256" key="5">
    <source>
        <dbReference type="ARBA" id="ARBA00023136"/>
    </source>
</evidence>
<evidence type="ECO:0000313" key="7">
    <source>
        <dbReference type="EMBL" id="WAW15067.1"/>
    </source>
</evidence>
<dbReference type="EMBL" id="CP114052">
    <property type="protein sequence ID" value="WAW15067.1"/>
    <property type="molecule type" value="Genomic_DNA"/>
</dbReference>
<feature type="transmembrane region" description="Helical" evidence="6">
    <location>
        <begin position="12"/>
        <end position="31"/>
    </location>
</feature>
<proteinExistence type="predicted"/>
<dbReference type="InterPro" id="IPR005598">
    <property type="entry name" value="ATP_synth_I"/>
</dbReference>
<comment type="subcellular location">
    <subcellularLocation>
        <location evidence="1">Cell membrane</location>
        <topology evidence="1">Multi-pass membrane protein</topology>
    </subcellularLocation>
</comment>
<reference evidence="7" key="1">
    <citation type="submission" date="2022-12" db="EMBL/GenBank/DDBJ databases">
        <title>Peptostreptococcus.</title>
        <authorList>
            <person name="Lee S.H."/>
        </authorList>
    </citation>
    <scope>NUCLEOTIDE SEQUENCE</scope>
    <source>
        <strain evidence="7">CBA3647</strain>
    </source>
</reference>
<evidence type="ECO:0000256" key="3">
    <source>
        <dbReference type="ARBA" id="ARBA00022692"/>
    </source>
</evidence>
<evidence type="ECO:0000256" key="6">
    <source>
        <dbReference type="SAM" id="Phobius"/>
    </source>
</evidence>
<accession>A0ABY7JTM5</accession>
<evidence type="ECO:0000313" key="8">
    <source>
        <dbReference type="Proteomes" id="UP001164187"/>
    </source>
</evidence>
<evidence type="ECO:0000256" key="1">
    <source>
        <dbReference type="ARBA" id="ARBA00004651"/>
    </source>
</evidence>
<feature type="transmembrane region" description="Helical" evidence="6">
    <location>
        <begin position="72"/>
        <end position="92"/>
    </location>
</feature>
<evidence type="ECO:0000256" key="4">
    <source>
        <dbReference type="ARBA" id="ARBA00022989"/>
    </source>
</evidence>
<protein>
    <submittedName>
        <fullName evidence="7">ATP synthase subunit I</fullName>
    </submittedName>
</protein>
<name>A0ABY7JTM5_9FIRM</name>
<keyword evidence="2" id="KW-1003">Cell membrane</keyword>
<evidence type="ECO:0000256" key="2">
    <source>
        <dbReference type="ARBA" id="ARBA00022475"/>
    </source>
</evidence>
<organism evidence="7 8">
    <name type="scientific">Peptostreptococcus equinus</name>
    <dbReference type="NCBI Taxonomy" id="3003601"/>
    <lineage>
        <taxon>Bacteria</taxon>
        <taxon>Bacillati</taxon>
        <taxon>Bacillota</taxon>
        <taxon>Clostridia</taxon>
        <taxon>Peptostreptococcales</taxon>
        <taxon>Peptostreptococcaceae</taxon>
        <taxon>Peptostreptococcus</taxon>
    </lineage>
</organism>
<keyword evidence="3 6" id="KW-0812">Transmembrane</keyword>
<keyword evidence="5 6" id="KW-0472">Membrane</keyword>
<dbReference type="RefSeq" id="WP_269311760.1">
    <property type="nucleotide sequence ID" value="NZ_CP114052.1"/>
</dbReference>
<feature type="transmembrane region" description="Helical" evidence="6">
    <location>
        <begin position="98"/>
        <end position="116"/>
    </location>
</feature>
<sequence>MDKQILDSIKKVTTGVLIYTLVGLIVLLLIQKLTLSTVLGLIVGCAISIFSLLTIARGMVGFVEKDTGKATFSAVFGYFFRFCLYAVVLIFAAKTNYINVYTVAVGLLSVSLVIKAQEIFSKTKKK</sequence>
<dbReference type="Proteomes" id="UP001164187">
    <property type="component" value="Chromosome"/>
</dbReference>
<feature type="transmembrane region" description="Helical" evidence="6">
    <location>
        <begin position="37"/>
        <end position="60"/>
    </location>
</feature>
<keyword evidence="8" id="KW-1185">Reference proteome</keyword>
<keyword evidence="4 6" id="KW-1133">Transmembrane helix</keyword>
<gene>
    <name evidence="7" type="ORF">O0R46_01070</name>
</gene>